<dbReference type="EMBL" id="PIUM01000066">
    <property type="protein sequence ID" value="PKU21361.1"/>
    <property type="molecule type" value="Genomic_DNA"/>
</dbReference>
<dbReference type="GO" id="GO:0008168">
    <property type="term" value="F:methyltransferase activity"/>
    <property type="evidence" value="ECO:0007669"/>
    <property type="project" value="UniProtKB-KW"/>
</dbReference>
<keyword evidence="2" id="KW-0489">Methyltransferase</keyword>
<evidence type="ECO:0000259" key="1">
    <source>
        <dbReference type="Pfam" id="PF13649"/>
    </source>
</evidence>
<dbReference type="GO" id="GO:0032259">
    <property type="term" value="P:methylation"/>
    <property type="evidence" value="ECO:0007669"/>
    <property type="project" value="UniProtKB-KW"/>
</dbReference>
<reference evidence="3" key="1">
    <citation type="submission" date="2017-12" db="EMBL/GenBank/DDBJ databases">
        <title>Draft genome sequence of Telmatospirillum siberiense 26-4b1T, an acidotolerant peatland alphaproteobacterium potentially involved in sulfur cycling.</title>
        <authorList>
            <person name="Hausmann B."/>
            <person name="Pjevac P."/>
            <person name="Schreck K."/>
            <person name="Herbold C.W."/>
            <person name="Daims H."/>
            <person name="Wagner M."/>
            <person name="Pester M."/>
            <person name="Loy A."/>
        </authorList>
    </citation>
    <scope>NUCLEOTIDE SEQUENCE [LARGE SCALE GENOMIC DNA]</scope>
    <source>
        <strain evidence="3">26-4b1</strain>
    </source>
</reference>
<keyword evidence="2" id="KW-0808">Transferase</keyword>
<dbReference type="OrthoDB" id="5298787at2"/>
<organism evidence="2 3">
    <name type="scientific">Telmatospirillum siberiense</name>
    <dbReference type="NCBI Taxonomy" id="382514"/>
    <lineage>
        <taxon>Bacteria</taxon>
        <taxon>Pseudomonadati</taxon>
        <taxon>Pseudomonadota</taxon>
        <taxon>Alphaproteobacteria</taxon>
        <taxon>Rhodospirillales</taxon>
        <taxon>Rhodospirillaceae</taxon>
        <taxon>Telmatospirillum</taxon>
    </lineage>
</organism>
<comment type="caution">
    <text evidence="2">The sequence shown here is derived from an EMBL/GenBank/DDBJ whole genome shotgun (WGS) entry which is preliminary data.</text>
</comment>
<dbReference type="RefSeq" id="WP_101253798.1">
    <property type="nucleotide sequence ID" value="NZ_PIUM01000066.1"/>
</dbReference>
<dbReference type="Pfam" id="PF13649">
    <property type="entry name" value="Methyltransf_25"/>
    <property type="match status" value="1"/>
</dbReference>
<keyword evidence="3" id="KW-1185">Reference proteome</keyword>
<accession>A0A2N3PLT4</accession>
<dbReference type="Proteomes" id="UP000233293">
    <property type="component" value="Unassembled WGS sequence"/>
</dbReference>
<dbReference type="SUPFAM" id="SSF53335">
    <property type="entry name" value="S-adenosyl-L-methionine-dependent methyltransferases"/>
    <property type="match status" value="1"/>
</dbReference>
<name>A0A2N3PLT4_9PROT</name>
<protein>
    <submittedName>
        <fullName evidence="2">SAM-dependent methyltransferase</fullName>
    </submittedName>
</protein>
<dbReference type="Gene3D" id="3.40.50.150">
    <property type="entry name" value="Vaccinia Virus protein VP39"/>
    <property type="match status" value="1"/>
</dbReference>
<dbReference type="InterPro" id="IPR041698">
    <property type="entry name" value="Methyltransf_25"/>
</dbReference>
<feature type="domain" description="Methyltransferase" evidence="1">
    <location>
        <begin position="30"/>
        <end position="111"/>
    </location>
</feature>
<dbReference type="AlphaFoldDB" id="A0A2N3PLT4"/>
<evidence type="ECO:0000313" key="2">
    <source>
        <dbReference type="EMBL" id="PKU21361.1"/>
    </source>
</evidence>
<dbReference type="CDD" id="cd02440">
    <property type="entry name" value="AdoMet_MTases"/>
    <property type="match status" value="1"/>
</dbReference>
<sequence length="186" mass="20363">MPPFNPRCQNSDPSPWISRFASLVPSGARVLDLACGGGRHGRFFLERGARVTLLDQDVSSVADLAGVAEVIEADLEVGLPWPLAGRDFDAVVVVNYLYRPLMSRLVESVAPGGLFLYETYARGNERYDRPRNPDHLLSPGELLGAASGRLQVLSYEAGIETRKTEGPKVIQRICATRVEEPVALCR</sequence>
<proteinExistence type="predicted"/>
<evidence type="ECO:0000313" key="3">
    <source>
        <dbReference type="Proteomes" id="UP000233293"/>
    </source>
</evidence>
<gene>
    <name evidence="2" type="ORF">CWS72_27140</name>
</gene>
<dbReference type="InterPro" id="IPR029063">
    <property type="entry name" value="SAM-dependent_MTases_sf"/>
</dbReference>